<organism evidence="2 3">
    <name type="scientific">Geodia barretti</name>
    <name type="common">Barrett's horny sponge</name>
    <dbReference type="NCBI Taxonomy" id="519541"/>
    <lineage>
        <taxon>Eukaryota</taxon>
        <taxon>Metazoa</taxon>
        <taxon>Porifera</taxon>
        <taxon>Demospongiae</taxon>
        <taxon>Heteroscleromorpha</taxon>
        <taxon>Tetractinellida</taxon>
        <taxon>Astrophorina</taxon>
        <taxon>Geodiidae</taxon>
        <taxon>Geodia</taxon>
    </lineage>
</organism>
<feature type="region of interest" description="Disordered" evidence="1">
    <location>
        <begin position="1"/>
        <end position="28"/>
    </location>
</feature>
<feature type="region of interest" description="Disordered" evidence="1">
    <location>
        <begin position="103"/>
        <end position="129"/>
    </location>
</feature>
<comment type="caution">
    <text evidence="2">The sequence shown here is derived from an EMBL/GenBank/DDBJ whole genome shotgun (WGS) entry which is preliminary data.</text>
</comment>
<keyword evidence="3" id="KW-1185">Reference proteome</keyword>
<dbReference type="AlphaFoldDB" id="A0AA35RHW9"/>
<name>A0AA35RHW9_GEOBA</name>
<sequence length="129" mass="13754">MVTAINPEIETKSAVAETAEAPAQPAAVDVSAIPETPAELLEQWENTRKPSVQATIMASFVALWNVVAGPGMTNRARLEREIAETRGYRDGFHQTGLVSRHLPKDGAALPASPDSWQGSPQQCGGPFFG</sequence>
<protein>
    <submittedName>
        <fullName evidence="2">Uncharacterized protein</fullName>
    </submittedName>
</protein>
<dbReference type="EMBL" id="CASHTH010001129">
    <property type="protein sequence ID" value="CAI8011818.1"/>
    <property type="molecule type" value="Genomic_DNA"/>
</dbReference>
<proteinExistence type="predicted"/>
<reference evidence="2" key="1">
    <citation type="submission" date="2023-03" db="EMBL/GenBank/DDBJ databases">
        <authorList>
            <person name="Steffen K."/>
            <person name="Cardenas P."/>
        </authorList>
    </citation>
    <scope>NUCLEOTIDE SEQUENCE</scope>
</reference>
<evidence type="ECO:0000313" key="2">
    <source>
        <dbReference type="EMBL" id="CAI8011818.1"/>
    </source>
</evidence>
<dbReference type="Proteomes" id="UP001174909">
    <property type="component" value="Unassembled WGS sequence"/>
</dbReference>
<evidence type="ECO:0000256" key="1">
    <source>
        <dbReference type="SAM" id="MobiDB-lite"/>
    </source>
</evidence>
<accession>A0AA35RHW9</accession>
<gene>
    <name evidence="2" type="ORF">GBAR_LOCUS7578</name>
</gene>
<feature type="compositionally biased region" description="Low complexity" evidence="1">
    <location>
        <begin position="14"/>
        <end position="28"/>
    </location>
</feature>
<evidence type="ECO:0000313" key="3">
    <source>
        <dbReference type="Proteomes" id="UP001174909"/>
    </source>
</evidence>